<comment type="subcellular location">
    <subcellularLocation>
        <location evidence="1">Cytoplasm</location>
    </subcellularLocation>
</comment>
<dbReference type="Gene3D" id="3.50.50.60">
    <property type="entry name" value="FAD/NAD(P)-binding domain"/>
    <property type="match status" value="1"/>
</dbReference>
<dbReference type="SUPFAM" id="SSF51905">
    <property type="entry name" value="FAD/NAD(P)-binding domain"/>
    <property type="match status" value="1"/>
</dbReference>
<reference evidence="4 5" key="1">
    <citation type="submission" date="2017-03" db="EMBL/GenBank/DDBJ databases">
        <title>Genome Survey of Euroglyphus maynei.</title>
        <authorList>
            <person name="Arlian L.G."/>
            <person name="Morgan M.S."/>
            <person name="Rider S.D."/>
        </authorList>
    </citation>
    <scope>NUCLEOTIDE SEQUENCE [LARGE SCALE GENOMIC DNA]</scope>
    <source>
        <strain evidence="4">Arlian Lab</strain>
        <tissue evidence="4">Whole body</tissue>
    </source>
</reference>
<dbReference type="InterPro" id="IPR050540">
    <property type="entry name" value="F-actin_Monoox_Mical"/>
</dbReference>
<comment type="caution">
    <text evidence="4">The sequence shown here is derived from an EMBL/GenBank/DDBJ whole genome shotgun (WGS) entry which is preliminary data.</text>
</comment>
<dbReference type="EMBL" id="MUJZ01048932">
    <property type="protein sequence ID" value="OTF74044.1"/>
    <property type="molecule type" value="Genomic_DNA"/>
</dbReference>
<evidence type="ECO:0000313" key="5">
    <source>
        <dbReference type="Proteomes" id="UP000194236"/>
    </source>
</evidence>
<evidence type="ECO:0000256" key="2">
    <source>
        <dbReference type="ARBA" id="ARBA00022490"/>
    </source>
</evidence>
<dbReference type="InterPro" id="IPR057494">
    <property type="entry name" value="Rossman_Mical"/>
</dbReference>
<proteinExistence type="predicted"/>
<evidence type="ECO:0000256" key="1">
    <source>
        <dbReference type="ARBA" id="ARBA00004496"/>
    </source>
</evidence>
<dbReference type="PRINTS" id="PR00420">
    <property type="entry name" value="RNGMNOXGNASE"/>
</dbReference>
<dbReference type="InterPro" id="IPR036188">
    <property type="entry name" value="FAD/NAD-bd_sf"/>
</dbReference>
<dbReference type="Pfam" id="PF25413">
    <property type="entry name" value="Rossman_Mical"/>
    <property type="match status" value="1"/>
</dbReference>
<sequence length="488" mass="55877">VLELNRRISKLLHFNNNDLDANVDNDELINSNNGLQNFFRLKNALNVKIVSKWNRVASILKTLDMKANQKEYTTFRSNVQGKKILVIGGGISGLRVSIELLLLGAKVICVEKRDEFTRNNVIHLWPSVINDMCAFESKRFYGKFCVGSIDHISIRQLQLILLKIAIIYGLNFYTNTTFAEICPRIIEPRFGRCSPQSCDCCCHQHGFGFGSYAHFTHTSVQDSTTQSYANYLNRQSFDVIIGCDGRRHTFSRYFRRNNRRGKLAIGLTANFINHRTEEEAQSEEISGTCRIYQQQWFQALQDETGIELENLVYYRDNTHYFVMTATKASLLLRGVLKTDYSDSHQLLSMNNIDTQKLMHYSKDAAEWSSKLRRLEFARNSNNMPDVALFDFTSMYSATNASCAKKIHLRCCDTPVVMNAPESSRYMLLLLCGDSLLEPFWPTGSGAGRGFLSAMDAAWTVAQWFTNVDDSYSIDSMLNVISKREYIYR</sequence>
<dbReference type="Proteomes" id="UP000194236">
    <property type="component" value="Unassembled WGS sequence"/>
</dbReference>
<keyword evidence="2" id="KW-0963">Cytoplasm</keyword>
<dbReference type="PANTHER" id="PTHR23167">
    <property type="entry name" value="CALPONIN HOMOLOGY DOMAIN-CONTAINING PROTEIN DDB_G0272472-RELATED"/>
    <property type="match status" value="1"/>
</dbReference>
<protein>
    <submittedName>
        <fullName evidence="4">Protein-methionine sulfoxide oxidase MICAL-like protein</fullName>
    </submittedName>
</protein>
<evidence type="ECO:0000259" key="3">
    <source>
        <dbReference type="Pfam" id="PF25413"/>
    </source>
</evidence>
<evidence type="ECO:0000313" key="4">
    <source>
        <dbReference type="EMBL" id="OTF74044.1"/>
    </source>
</evidence>
<name>A0A1Y3B1V9_EURMA</name>
<dbReference type="AlphaFoldDB" id="A0A1Y3B1V9"/>
<feature type="domain" description="[F-actin]-monooxygenase MICAL1-3-like Rossman" evidence="3">
    <location>
        <begin position="263"/>
        <end position="390"/>
    </location>
</feature>
<organism evidence="4 5">
    <name type="scientific">Euroglyphus maynei</name>
    <name type="common">Mayne's house dust mite</name>
    <dbReference type="NCBI Taxonomy" id="6958"/>
    <lineage>
        <taxon>Eukaryota</taxon>
        <taxon>Metazoa</taxon>
        <taxon>Ecdysozoa</taxon>
        <taxon>Arthropoda</taxon>
        <taxon>Chelicerata</taxon>
        <taxon>Arachnida</taxon>
        <taxon>Acari</taxon>
        <taxon>Acariformes</taxon>
        <taxon>Sarcoptiformes</taxon>
        <taxon>Astigmata</taxon>
        <taxon>Psoroptidia</taxon>
        <taxon>Analgoidea</taxon>
        <taxon>Pyroglyphidae</taxon>
        <taxon>Pyroglyphinae</taxon>
        <taxon>Euroglyphus</taxon>
    </lineage>
</organism>
<dbReference type="OrthoDB" id="20799at2759"/>
<dbReference type="GO" id="GO:0005737">
    <property type="term" value="C:cytoplasm"/>
    <property type="evidence" value="ECO:0007669"/>
    <property type="project" value="UniProtKB-SubCell"/>
</dbReference>
<accession>A0A1Y3B1V9</accession>
<gene>
    <name evidence="4" type="ORF">BLA29_004213</name>
</gene>
<dbReference type="PANTHER" id="PTHR23167:SF54">
    <property type="entry name" value="[F-ACTIN]-MONOOXYGENASE MICAL"/>
    <property type="match status" value="1"/>
</dbReference>
<keyword evidence="5" id="KW-1185">Reference proteome</keyword>
<feature type="non-terminal residue" evidence="4">
    <location>
        <position position="1"/>
    </location>
</feature>